<feature type="region of interest" description="Disordered" evidence="1">
    <location>
        <begin position="1"/>
        <end position="25"/>
    </location>
</feature>
<gene>
    <name evidence="3" type="ORF">CYR75_05900</name>
</gene>
<dbReference type="EMBL" id="CP025583">
    <property type="protein sequence ID" value="AUM73881.1"/>
    <property type="molecule type" value="Genomic_DNA"/>
</dbReference>
<dbReference type="KEGG" id="paru:CYR75_05900"/>
<keyword evidence="3" id="KW-0862">Zinc</keyword>
<dbReference type="InterPro" id="IPR019401">
    <property type="entry name" value="Znf_CHCC"/>
</dbReference>
<evidence type="ECO:0000259" key="2">
    <source>
        <dbReference type="Pfam" id="PF10276"/>
    </source>
</evidence>
<evidence type="ECO:0000256" key="1">
    <source>
        <dbReference type="SAM" id="MobiDB-lite"/>
    </source>
</evidence>
<dbReference type="Gene3D" id="2.60.260.40">
    <property type="entry name" value="q5lls5 like domains"/>
    <property type="match status" value="1"/>
</dbReference>
<evidence type="ECO:0000313" key="3">
    <source>
        <dbReference type="EMBL" id="AUM73881.1"/>
    </source>
</evidence>
<keyword evidence="3" id="KW-0479">Metal-binding</keyword>
<proteinExistence type="predicted"/>
<name>A0A2K9ME11_9RHOB</name>
<keyword evidence="4" id="KW-1185">Reference proteome</keyword>
<sequence>MSDVLFQPTENPKSTNQDHDTALPPPETEIVTTWKVACQGDEFRGLGHPRVWMVISPLTGFVDCGYCDKRFIVDRDNVHDDH</sequence>
<organism evidence="3 4">
    <name type="scientific">Paracoccus jeotgali</name>
    <dbReference type="NCBI Taxonomy" id="2065379"/>
    <lineage>
        <taxon>Bacteria</taxon>
        <taxon>Pseudomonadati</taxon>
        <taxon>Pseudomonadota</taxon>
        <taxon>Alphaproteobacteria</taxon>
        <taxon>Rhodobacterales</taxon>
        <taxon>Paracoccaceae</taxon>
        <taxon>Paracoccus</taxon>
    </lineage>
</organism>
<evidence type="ECO:0000313" key="4">
    <source>
        <dbReference type="Proteomes" id="UP000234882"/>
    </source>
</evidence>
<dbReference type="Pfam" id="PF10276">
    <property type="entry name" value="zf-CHCC"/>
    <property type="match status" value="1"/>
</dbReference>
<protein>
    <submittedName>
        <fullName evidence="3">Zinc-finger domain-containing protein</fullName>
    </submittedName>
</protein>
<keyword evidence="3" id="KW-0863">Zinc-finger</keyword>
<accession>A0A2K9ME11</accession>
<feature type="domain" description="Zinc finger CHCC-type" evidence="2">
    <location>
        <begin position="34"/>
        <end position="71"/>
    </location>
</feature>
<dbReference type="Proteomes" id="UP000234882">
    <property type="component" value="Chromosome"/>
</dbReference>
<reference evidence="4" key="1">
    <citation type="submission" date="2017-12" db="EMBL/GenBank/DDBJ databases">
        <title>Genomic analysis of Paracoccus sp. CBA4604.</title>
        <authorList>
            <person name="Roh S.W."/>
            <person name="Kim J.Y."/>
            <person name="Kim J.S."/>
        </authorList>
    </citation>
    <scope>NUCLEOTIDE SEQUENCE [LARGE SCALE GENOMIC DNA]</scope>
    <source>
        <strain evidence="4">CBA4604</strain>
    </source>
</reference>
<dbReference type="OrthoDB" id="7391570at2"/>
<dbReference type="AlphaFoldDB" id="A0A2K9ME11"/>
<dbReference type="GO" id="GO:0008270">
    <property type="term" value="F:zinc ion binding"/>
    <property type="evidence" value="ECO:0007669"/>
    <property type="project" value="UniProtKB-KW"/>
</dbReference>